<accession>W2Z5R0</accession>
<reference evidence="2 3" key="1">
    <citation type="submission" date="2013-11" db="EMBL/GenBank/DDBJ databases">
        <title>The Genome Sequence of Phytophthora parasitica P10297.</title>
        <authorList>
            <consortium name="The Broad Institute Genomics Platform"/>
            <person name="Russ C."/>
            <person name="Tyler B."/>
            <person name="Panabieres F."/>
            <person name="Shan W."/>
            <person name="Tripathy S."/>
            <person name="Grunwald N."/>
            <person name="Machado M."/>
            <person name="Johnson C.S."/>
            <person name="Walker B."/>
            <person name="Young S.K."/>
            <person name="Zeng Q."/>
            <person name="Gargeya S."/>
            <person name="Fitzgerald M."/>
            <person name="Haas B."/>
            <person name="Abouelleil A."/>
            <person name="Allen A.W."/>
            <person name="Alvarado L."/>
            <person name="Arachchi H.M."/>
            <person name="Berlin A.M."/>
            <person name="Chapman S.B."/>
            <person name="Gainer-Dewar J."/>
            <person name="Goldberg J."/>
            <person name="Griggs A."/>
            <person name="Gujja S."/>
            <person name="Hansen M."/>
            <person name="Howarth C."/>
            <person name="Imamovic A."/>
            <person name="Ireland A."/>
            <person name="Larimer J."/>
            <person name="McCowan C."/>
            <person name="Murphy C."/>
            <person name="Pearson M."/>
            <person name="Poon T.W."/>
            <person name="Priest M."/>
            <person name="Roberts A."/>
            <person name="Saif S."/>
            <person name="Shea T."/>
            <person name="Sisk P."/>
            <person name="Sykes S."/>
            <person name="Wortman J."/>
            <person name="Nusbaum C."/>
            <person name="Birren B."/>
        </authorList>
    </citation>
    <scope>NUCLEOTIDE SEQUENCE [LARGE SCALE GENOMIC DNA]</scope>
    <source>
        <strain evidence="2 3">P10297</strain>
    </source>
</reference>
<dbReference type="AlphaFoldDB" id="W2Z5R0"/>
<proteinExistence type="predicted"/>
<keyword evidence="1" id="KW-0812">Transmembrane</keyword>
<feature type="transmembrane region" description="Helical" evidence="1">
    <location>
        <begin position="57"/>
        <end position="81"/>
    </location>
</feature>
<comment type="caution">
    <text evidence="2">The sequence shown here is derived from an EMBL/GenBank/DDBJ whole genome shotgun (WGS) entry which is preliminary data.</text>
</comment>
<evidence type="ECO:0000313" key="2">
    <source>
        <dbReference type="EMBL" id="ETP41559.1"/>
    </source>
</evidence>
<evidence type="ECO:0000313" key="3">
    <source>
        <dbReference type="Proteomes" id="UP000018948"/>
    </source>
</evidence>
<feature type="transmembrane region" description="Helical" evidence="1">
    <location>
        <begin position="101"/>
        <end position="119"/>
    </location>
</feature>
<keyword evidence="1" id="KW-0472">Membrane</keyword>
<evidence type="ECO:0000256" key="1">
    <source>
        <dbReference type="SAM" id="Phobius"/>
    </source>
</evidence>
<gene>
    <name evidence="2" type="ORF">F442_11357</name>
</gene>
<sequence length="169" mass="18835">MTLGVLVGPKPVARVLPSRRKRLISWSRTCPSPWGTTTAQSKALFVKQWLGTMELVVLLRIFPTSQIVLIAAVRLEMVFVITTSKMVFSFCPLKTSRLACLRLGLLLVACTLGIPYAIGRRSMMQVHYSRCTSLTQQKTVFVSPSSTTMWTDIKMLLPQDRLSAFQGAV</sequence>
<dbReference type="Proteomes" id="UP000018948">
    <property type="component" value="Unassembled WGS sequence"/>
</dbReference>
<dbReference type="EMBL" id="ANIY01002348">
    <property type="protein sequence ID" value="ETP41559.1"/>
    <property type="molecule type" value="Genomic_DNA"/>
</dbReference>
<name>W2Z5R0_PHYNI</name>
<keyword evidence="1" id="KW-1133">Transmembrane helix</keyword>
<protein>
    <submittedName>
        <fullName evidence="2">Uncharacterized protein</fullName>
    </submittedName>
</protein>
<organism evidence="2 3">
    <name type="scientific">Phytophthora nicotianae P10297</name>
    <dbReference type="NCBI Taxonomy" id="1317064"/>
    <lineage>
        <taxon>Eukaryota</taxon>
        <taxon>Sar</taxon>
        <taxon>Stramenopiles</taxon>
        <taxon>Oomycota</taxon>
        <taxon>Peronosporomycetes</taxon>
        <taxon>Peronosporales</taxon>
        <taxon>Peronosporaceae</taxon>
        <taxon>Phytophthora</taxon>
    </lineage>
</organism>